<proteinExistence type="predicted"/>
<keyword evidence="2" id="KW-0812">Transmembrane</keyword>
<sequence>MIPRGVNPGVSPYHGGMSNESSTGKKKTLGIVGVVVTVFSVFWFALRPRLKKSDDN</sequence>
<dbReference type="AlphaFoldDB" id="A0A6J7DC07"/>
<gene>
    <name evidence="3" type="ORF">UFOPK3381_00587</name>
</gene>
<name>A0A6J7DC07_9ZZZZ</name>
<evidence type="ECO:0000256" key="2">
    <source>
        <dbReference type="SAM" id="Phobius"/>
    </source>
</evidence>
<accession>A0A6J7DC07</accession>
<keyword evidence="2" id="KW-0472">Membrane</keyword>
<keyword evidence="2" id="KW-1133">Transmembrane helix</keyword>
<organism evidence="3">
    <name type="scientific">freshwater metagenome</name>
    <dbReference type="NCBI Taxonomy" id="449393"/>
    <lineage>
        <taxon>unclassified sequences</taxon>
        <taxon>metagenomes</taxon>
        <taxon>ecological metagenomes</taxon>
    </lineage>
</organism>
<feature type="region of interest" description="Disordered" evidence="1">
    <location>
        <begin position="1"/>
        <end position="24"/>
    </location>
</feature>
<feature type="transmembrane region" description="Helical" evidence="2">
    <location>
        <begin position="28"/>
        <end position="46"/>
    </location>
</feature>
<evidence type="ECO:0000313" key="3">
    <source>
        <dbReference type="EMBL" id="CAB4867140.1"/>
    </source>
</evidence>
<dbReference type="EMBL" id="CAFBLN010000017">
    <property type="protein sequence ID" value="CAB4867140.1"/>
    <property type="molecule type" value="Genomic_DNA"/>
</dbReference>
<protein>
    <submittedName>
        <fullName evidence="3">Unannotated protein</fullName>
    </submittedName>
</protein>
<reference evidence="3" key="1">
    <citation type="submission" date="2020-05" db="EMBL/GenBank/DDBJ databases">
        <authorList>
            <person name="Chiriac C."/>
            <person name="Salcher M."/>
            <person name="Ghai R."/>
            <person name="Kavagutti S V."/>
        </authorList>
    </citation>
    <scope>NUCLEOTIDE SEQUENCE</scope>
</reference>
<evidence type="ECO:0000256" key="1">
    <source>
        <dbReference type="SAM" id="MobiDB-lite"/>
    </source>
</evidence>